<feature type="transmembrane region" description="Helical" evidence="9">
    <location>
        <begin position="243"/>
        <end position="264"/>
    </location>
</feature>
<comment type="subcellular location">
    <subcellularLocation>
        <location evidence="1">Cell membrane</location>
        <topology evidence="1">Multi-pass membrane protein</topology>
    </subcellularLocation>
</comment>
<feature type="chain" id="PRO_5046745780" evidence="10">
    <location>
        <begin position="27"/>
        <end position="531"/>
    </location>
</feature>
<keyword evidence="4 9" id="KW-0812">Transmembrane</keyword>
<feature type="transmembrane region" description="Helical" evidence="9">
    <location>
        <begin position="378"/>
        <end position="398"/>
    </location>
</feature>
<evidence type="ECO:0000313" key="12">
    <source>
        <dbReference type="Proteomes" id="UP001184230"/>
    </source>
</evidence>
<keyword evidence="3" id="KW-1003">Cell membrane</keyword>
<feature type="transmembrane region" description="Helical" evidence="9">
    <location>
        <begin position="329"/>
        <end position="347"/>
    </location>
</feature>
<dbReference type="PANTHER" id="PTHR11795:SF447">
    <property type="entry name" value="ABC TRANSPORTER PERMEASE PROTEIN"/>
    <property type="match status" value="1"/>
</dbReference>
<dbReference type="InterPro" id="IPR017779">
    <property type="entry name" value="ABC_UrtB_bac"/>
</dbReference>
<proteinExistence type="inferred from homology"/>
<dbReference type="SUPFAM" id="SSF48371">
    <property type="entry name" value="ARM repeat"/>
    <property type="match status" value="1"/>
</dbReference>
<keyword evidence="12" id="KW-1185">Reference proteome</keyword>
<accession>A0ABU1NKU2</accession>
<feature type="transmembrane region" description="Helical" evidence="9">
    <location>
        <begin position="495"/>
        <end position="514"/>
    </location>
</feature>
<dbReference type="InterPro" id="IPR052157">
    <property type="entry name" value="BCAA_transport_permease"/>
</dbReference>
<dbReference type="NCBIfam" id="TIGR03409">
    <property type="entry name" value="urea_trans_UrtB"/>
    <property type="match status" value="1"/>
</dbReference>
<evidence type="ECO:0000256" key="6">
    <source>
        <dbReference type="ARBA" id="ARBA00022989"/>
    </source>
</evidence>
<name>A0ABU1NKU2_9BURK</name>
<evidence type="ECO:0000256" key="4">
    <source>
        <dbReference type="ARBA" id="ARBA00022692"/>
    </source>
</evidence>
<evidence type="ECO:0000256" key="1">
    <source>
        <dbReference type="ARBA" id="ARBA00004651"/>
    </source>
</evidence>
<comment type="caution">
    <text evidence="11">The sequence shown here is derived from an EMBL/GenBank/DDBJ whole genome shotgun (WGS) entry which is preliminary data.</text>
</comment>
<keyword evidence="5" id="KW-0029">Amino-acid transport</keyword>
<dbReference type="Proteomes" id="UP001184230">
    <property type="component" value="Unassembled WGS sequence"/>
</dbReference>
<feature type="transmembrane region" description="Helical" evidence="9">
    <location>
        <begin position="295"/>
        <end position="317"/>
    </location>
</feature>
<dbReference type="InterPro" id="IPR016024">
    <property type="entry name" value="ARM-type_fold"/>
</dbReference>
<feature type="transmembrane region" description="Helical" evidence="9">
    <location>
        <begin position="271"/>
        <end position="289"/>
    </location>
</feature>
<evidence type="ECO:0000256" key="2">
    <source>
        <dbReference type="ARBA" id="ARBA00022448"/>
    </source>
</evidence>
<dbReference type="InterPro" id="IPR001851">
    <property type="entry name" value="ABC_transp_permease"/>
</dbReference>
<evidence type="ECO:0000256" key="7">
    <source>
        <dbReference type="ARBA" id="ARBA00023136"/>
    </source>
</evidence>
<dbReference type="PANTHER" id="PTHR11795">
    <property type="entry name" value="BRANCHED-CHAIN AMINO ACID TRANSPORT SYSTEM PERMEASE PROTEIN LIVH"/>
    <property type="match status" value="1"/>
</dbReference>
<evidence type="ECO:0000256" key="10">
    <source>
        <dbReference type="SAM" id="SignalP"/>
    </source>
</evidence>
<evidence type="ECO:0000313" key="11">
    <source>
        <dbReference type="EMBL" id="MDR6538978.1"/>
    </source>
</evidence>
<dbReference type="EMBL" id="JAVDRF010000013">
    <property type="protein sequence ID" value="MDR6538978.1"/>
    <property type="molecule type" value="Genomic_DNA"/>
</dbReference>
<organism evidence="11 12">
    <name type="scientific">Variovorax soli</name>
    <dbReference type="NCBI Taxonomy" id="376815"/>
    <lineage>
        <taxon>Bacteria</taxon>
        <taxon>Pseudomonadati</taxon>
        <taxon>Pseudomonadota</taxon>
        <taxon>Betaproteobacteria</taxon>
        <taxon>Burkholderiales</taxon>
        <taxon>Comamonadaceae</taxon>
        <taxon>Variovorax</taxon>
    </lineage>
</organism>
<evidence type="ECO:0000256" key="5">
    <source>
        <dbReference type="ARBA" id="ARBA00022970"/>
    </source>
</evidence>
<keyword evidence="2" id="KW-0813">Transport</keyword>
<dbReference type="CDD" id="cd06582">
    <property type="entry name" value="TM_PBP1_LivH_like"/>
    <property type="match status" value="1"/>
</dbReference>
<feature type="signal peptide" evidence="10">
    <location>
        <begin position="1"/>
        <end position="26"/>
    </location>
</feature>
<evidence type="ECO:0000256" key="8">
    <source>
        <dbReference type="ARBA" id="ARBA00037998"/>
    </source>
</evidence>
<protein>
    <submittedName>
        <fullName evidence="11">Urea transport system permease protein</fullName>
    </submittedName>
</protein>
<gene>
    <name evidence="11" type="ORF">J2739_004773</name>
</gene>
<feature type="transmembrane region" description="Helical" evidence="9">
    <location>
        <begin position="465"/>
        <end position="489"/>
    </location>
</feature>
<keyword evidence="7 9" id="KW-0472">Membrane</keyword>
<keyword evidence="10" id="KW-0732">Signal</keyword>
<evidence type="ECO:0000256" key="3">
    <source>
        <dbReference type="ARBA" id="ARBA00022475"/>
    </source>
</evidence>
<reference evidence="11 12" key="1">
    <citation type="submission" date="2023-07" db="EMBL/GenBank/DDBJ databases">
        <title>Sorghum-associated microbial communities from plants grown in Nebraska, USA.</title>
        <authorList>
            <person name="Schachtman D."/>
        </authorList>
    </citation>
    <scope>NUCLEOTIDE SEQUENCE [LARGE SCALE GENOMIC DNA]</scope>
    <source>
        <strain evidence="11 12">DS1781</strain>
    </source>
</reference>
<sequence>MPISLRFLSCCAAVIVTLVAALSAHALTLDEARAIASGDSEARIAALNKAVATADEKTAAFIQAMADDAVKYTEDKVFLIKDDKAYDPVTGAELKLPDTAEDVVNNNLMRGALDAAQAALKLGSKDEAVRAEAAQALFKEPDESRLPLVEKALAAETNDRIKAQLELVRAASMLGSTDKARRLAAAKALGERRSPDTKLLLNQRLADETDAEVRKTIEASIASIDGSLVWGDRINAVFSGISLGSVLLLAALGLAITYGLMGVINMAHGELMMIGAYATYVMQGIFQRYMPESLFGGYLVAAIPVSFLTSALVGAVLERGVIRFLYGRPLETLLATWGISLMLQQLVRSLFGAQNVGVENPGWMSGGFSMLSNVTLPWNRICIVVFAGLVLLAMGWLIGRTRLGLFVRGVTQNRPIASCMGVNTARIDTYAFALGSGIAGLAGCALSQIGNVGPDLGQSYIVDSFMVVVMGGVGQLAGTVYAALGLGVLNKFIEGWAGAVLAKIAVLVFIIIFIQKRPQGIFAVKGRSAEA</sequence>
<comment type="similarity">
    <text evidence="8">Belongs to the binding-protein-dependent transport system permease family. LivHM subfamily.</text>
</comment>
<keyword evidence="6 9" id="KW-1133">Transmembrane helix</keyword>
<dbReference type="Pfam" id="PF02653">
    <property type="entry name" value="BPD_transp_2"/>
    <property type="match status" value="1"/>
</dbReference>
<evidence type="ECO:0000256" key="9">
    <source>
        <dbReference type="SAM" id="Phobius"/>
    </source>
</evidence>